<dbReference type="AlphaFoldDB" id="X0XPA3"/>
<dbReference type="EMBL" id="BARS01032237">
    <property type="protein sequence ID" value="GAG26806.1"/>
    <property type="molecule type" value="Genomic_DNA"/>
</dbReference>
<dbReference type="PROSITE" id="PS50234">
    <property type="entry name" value="VWFA"/>
    <property type="match status" value="1"/>
</dbReference>
<dbReference type="Gene3D" id="3.40.50.410">
    <property type="entry name" value="von Willebrand factor, type A domain"/>
    <property type="match status" value="1"/>
</dbReference>
<sequence>ETELKCLAKLWPSMSLRGAEPKPVDTNICLVFDCSSSMLRKGKLAAAIESAKLIVDMIPESQRISLVAFQSSIHMLVDNAQATTAEKDNIKEQIEQIRSLAGGSTNMTDGIKEGARSCKRSRAEAKVMIILSDGAADFPKAAEKAARVATDEGVQLFAVGIGDQYKADHLLKLVTPSNGTLFGESEVEKIKSTFSTLISRIENFVATNARIEICFDEEVQAGLAFKTSPEQAFIGNMQPDGDRLVRFNVGNIERDKEYSFL</sequence>
<dbReference type="PANTHER" id="PTHR10579">
    <property type="entry name" value="CALCIUM-ACTIVATED CHLORIDE CHANNEL REGULATOR"/>
    <property type="match status" value="1"/>
</dbReference>
<dbReference type="InterPro" id="IPR051266">
    <property type="entry name" value="CLCR"/>
</dbReference>
<dbReference type="InterPro" id="IPR002035">
    <property type="entry name" value="VWF_A"/>
</dbReference>
<comment type="caution">
    <text evidence="2">The sequence shown here is derived from an EMBL/GenBank/DDBJ whole genome shotgun (WGS) entry which is preliminary data.</text>
</comment>
<feature type="domain" description="VWFA" evidence="1">
    <location>
        <begin position="27"/>
        <end position="201"/>
    </location>
</feature>
<reference evidence="2" key="1">
    <citation type="journal article" date="2014" name="Front. Microbiol.">
        <title>High frequency of phylogenetically diverse reductive dehalogenase-homologous genes in deep subseafloor sedimentary metagenomes.</title>
        <authorList>
            <person name="Kawai M."/>
            <person name="Futagami T."/>
            <person name="Toyoda A."/>
            <person name="Takaki Y."/>
            <person name="Nishi S."/>
            <person name="Hori S."/>
            <person name="Arai W."/>
            <person name="Tsubouchi T."/>
            <person name="Morono Y."/>
            <person name="Uchiyama I."/>
            <person name="Ito T."/>
            <person name="Fujiyama A."/>
            <person name="Inagaki F."/>
            <person name="Takami H."/>
        </authorList>
    </citation>
    <scope>NUCLEOTIDE SEQUENCE</scope>
    <source>
        <strain evidence="2">Expedition CK06-06</strain>
    </source>
</reference>
<accession>X0XPA3</accession>
<evidence type="ECO:0000313" key="2">
    <source>
        <dbReference type="EMBL" id="GAG26806.1"/>
    </source>
</evidence>
<dbReference type="Pfam" id="PF00092">
    <property type="entry name" value="VWA"/>
    <property type="match status" value="1"/>
</dbReference>
<dbReference type="CDD" id="cd00198">
    <property type="entry name" value="vWFA"/>
    <property type="match status" value="1"/>
</dbReference>
<name>X0XPA3_9ZZZZ</name>
<organism evidence="2">
    <name type="scientific">marine sediment metagenome</name>
    <dbReference type="NCBI Taxonomy" id="412755"/>
    <lineage>
        <taxon>unclassified sequences</taxon>
        <taxon>metagenomes</taxon>
        <taxon>ecological metagenomes</taxon>
    </lineage>
</organism>
<feature type="non-terminal residue" evidence="2">
    <location>
        <position position="1"/>
    </location>
</feature>
<protein>
    <recommendedName>
        <fullName evidence="1">VWFA domain-containing protein</fullName>
    </recommendedName>
</protein>
<dbReference type="SUPFAM" id="SSF53300">
    <property type="entry name" value="vWA-like"/>
    <property type="match status" value="1"/>
</dbReference>
<dbReference type="InterPro" id="IPR036465">
    <property type="entry name" value="vWFA_dom_sf"/>
</dbReference>
<dbReference type="SMART" id="SM00327">
    <property type="entry name" value="VWA"/>
    <property type="match status" value="1"/>
</dbReference>
<gene>
    <name evidence="2" type="ORF">S01H1_50060</name>
</gene>
<proteinExistence type="predicted"/>
<feature type="non-terminal residue" evidence="2">
    <location>
        <position position="261"/>
    </location>
</feature>
<evidence type="ECO:0000259" key="1">
    <source>
        <dbReference type="PROSITE" id="PS50234"/>
    </source>
</evidence>
<dbReference type="PANTHER" id="PTHR10579:SF43">
    <property type="entry name" value="ZINC FINGER (C3HC4-TYPE RING FINGER) FAMILY PROTEIN"/>
    <property type="match status" value="1"/>
</dbReference>